<comment type="caution">
    <text evidence="3">The sequence shown here is derived from an EMBL/GenBank/DDBJ whole genome shotgun (WGS) entry which is preliminary data.</text>
</comment>
<evidence type="ECO:0000256" key="1">
    <source>
        <dbReference type="SAM" id="MobiDB-lite"/>
    </source>
</evidence>
<evidence type="ECO:0000313" key="4">
    <source>
        <dbReference type="Proteomes" id="UP001172728"/>
    </source>
</evidence>
<feature type="compositionally biased region" description="Acidic residues" evidence="1">
    <location>
        <begin position="226"/>
        <end position="235"/>
    </location>
</feature>
<evidence type="ECO:0000256" key="2">
    <source>
        <dbReference type="SAM" id="Phobius"/>
    </source>
</evidence>
<keyword evidence="2" id="KW-1133">Transmembrane helix</keyword>
<accession>A0ABT8G5R1</accession>
<name>A0ABT8G5R1_9MICO</name>
<feature type="transmembrane region" description="Helical" evidence="2">
    <location>
        <begin position="24"/>
        <end position="47"/>
    </location>
</feature>
<keyword evidence="4" id="KW-1185">Reference proteome</keyword>
<evidence type="ECO:0000313" key="3">
    <source>
        <dbReference type="EMBL" id="MDN4474367.1"/>
    </source>
</evidence>
<organism evidence="3 4">
    <name type="scientific">Demequina litoralis</name>
    <dbReference type="NCBI Taxonomy" id="3051660"/>
    <lineage>
        <taxon>Bacteria</taxon>
        <taxon>Bacillati</taxon>
        <taxon>Actinomycetota</taxon>
        <taxon>Actinomycetes</taxon>
        <taxon>Micrococcales</taxon>
        <taxon>Demequinaceae</taxon>
        <taxon>Demequina</taxon>
    </lineage>
</organism>
<protein>
    <submittedName>
        <fullName evidence="3">Uncharacterized protein</fullName>
    </submittedName>
</protein>
<feature type="transmembrane region" description="Helical" evidence="2">
    <location>
        <begin position="104"/>
        <end position="122"/>
    </location>
</feature>
<feature type="compositionally biased region" description="Basic and acidic residues" evidence="1">
    <location>
        <begin position="236"/>
        <end position="264"/>
    </location>
</feature>
<sequence length="264" mass="28096">MAGVRGWFRRWVYHDATATPRYSALWALFLSAVISVGVLGASVYLLGRLATETQDSPEAALSLVFVAAAVVLVLVISALAVVLKRLKLHDASQAMGLPAGSIRAVIALLLIMLFFIAAIFIFNSTQQTADTADVRELTGITQDRYNGIPTELLKEATPRLVDGETVYDVILYPPSRNTATSDDIAKQLVTTVGTLVTAVAAFYFGTATAAHSAQTGAVAARRREDEEADDADDGDGPDHGDATRDEGEDADRKDDGSRPGDGAR</sequence>
<dbReference type="Proteomes" id="UP001172728">
    <property type="component" value="Unassembled WGS sequence"/>
</dbReference>
<dbReference type="EMBL" id="JAUHPW010000001">
    <property type="protein sequence ID" value="MDN4474367.1"/>
    <property type="molecule type" value="Genomic_DNA"/>
</dbReference>
<keyword evidence="2" id="KW-0472">Membrane</keyword>
<gene>
    <name evidence="3" type="ORF">QQX09_00705</name>
</gene>
<keyword evidence="2" id="KW-0812">Transmembrane</keyword>
<proteinExistence type="predicted"/>
<feature type="region of interest" description="Disordered" evidence="1">
    <location>
        <begin position="217"/>
        <end position="264"/>
    </location>
</feature>
<dbReference type="RefSeq" id="WP_301130790.1">
    <property type="nucleotide sequence ID" value="NZ_JAUHPW010000001.1"/>
</dbReference>
<reference evidence="3" key="1">
    <citation type="submission" date="2023-06" db="EMBL/GenBank/DDBJ databases">
        <title>Sysu t00192.</title>
        <authorList>
            <person name="Gao L."/>
            <person name="Fang B.-Z."/>
            <person name="Li W.-J."/>
        </authorList>
    </citation>
    <scope>NUCLEOTIDE SEQUENCE</scope>
    <source>
        <strain evidence="3">SYSU T00192</strain>
    </source>
</reference>
<feature type="transmembrane region" description="Helical" evidence="2">
    <location>
        <begin position="59"/>
        <end position="83"/>
    </location>
</feature>